<feature type="region of interest" description="Disordered" evidence="2">
    <location>
        <begin position="141"/>
        <end position="163"/>
    </location>
</feature>
<evidence type="ECO:0000259" key="4">
    <source>
        <dbReference type="Pfam" id="PF13193"/>
    </source>
</evidence>
<dbReference type="InterPro" id="IPR045851">
    <property type="entry name" value="AMP-bd_C_sf"/>
</dbReference>
<dbReference type="InterPro" id="IPR042099">
    <property type="entry name" value="ANL_N_sf"/>
</dbReference>
<dbReference type="GO" id="GO:0006631">
    <property type="term" value="P:fatty acid metabolic process"/>
    <property type="evidence" value="ECO:0007669"/>
    <property type="project" value="TreeGrafter"/>
</dbReference>
<proteinExistence type="inferred from homology"/>
<evidence type="ECO:0000256" key="1">
    <source>
        <dbReference type="ARBA" id="ARBA00006432"/>
    </source>
</evidence>
<accession>A0A0L0GA58</accession>
<dbReference type="PROSITE" id="PS00455">
    <property type="entry name" value="AMP_BINDING"/>
    <property type="match status" value="1"/>
</dbReference>
<dbReference type="Proteomes" id="UP000054560">
    <property type="component" value="Unassembled WGS sequence"/>
</dbReference>
<feature type="domain" description="AMP-dependent synthetase/ligase" evidence="3">
    <location>
        <begin position="619"/>
        <end position="779"/>
    </location>
</feature>
<dbReference type="Gene3D" id="3.40.50.12780">
    <property type="entry name" value="N-terminal domain of ligase-like"/>
    <property type="match status" value="2"/>
</dbReference>
<dbReference type="SUPFAM" id="SSF56801">
    <property type="entry name" value="Acetyl-CoA synthetase-like"/>
    <property type="match status" value="1"/>
</dbReference>
<name>A0A0L0GA58_9EUKA</name>
<evidence type="ECO:0000256" key="2">
    <source>
        <dbReference type="SAM" id="MobiDB-lite"/>
    </source>
</evidence>
<evidence type="ECO:0008006" key="7">
    <source>
        <dbReference type="Google" id="ProtNLM"/>
    </source>
</evidence>
<feature type="compositionally biased region" description="Polar residues" evidence="2">
    <location>
        <begin position="145"/>
        <end position="163"/>
    </location>
</feature>
<feature type="compositionally biased region" description="Basic and acidic residues" evidence="2">
    <location>
        <begin position="47"/>
        <end position="62"/>
    </location>
</feature>
<dbReference type="eggNOG" id="KOG1176">
    <property type="taxonomic scope" value="Eukaryota"/>
</dbReference>
<feature type="domain" description="AMP-dependent synthetase/ligase" evidence="3">
    <location>
        <begin position="442"/>
        <end position="595"/>
    </location>
</feature>
<organism evidence="5 6">
    <name type="scientific">Sphaeroforma arctica JP610</name>
    <dbReference type="NCBI Taxonomy" id="667725"/>
    <lineage>
        <taxon>Eukaryota</taxon>
        <taxon>Ichthyosporea</taxon>
        <taxon>Ichthyophonida</taxon>
        <taxon>Sphaeroforma</taxon>
    </lineage>
</organism>
<dbReference type="PANTHER" id="PTHR43201:SF8">
    <property type="entry name" value="ACYL-COA SYNTHETASE FAMILY MEMBER 3"/>
    <property type="match status" value="1"/>
</dbReference>
<dbReference type="EMBL" id="KQ241685">
    <property type="protein sequence ID" value="KNC85766.1"/>
    <property type="molecule type" value="Genomic_DNA"/>
</dbReference>
<dbReference type="Pfam" id="PF00501">
    <property type="entry name" value="AMP-binding"/>
    <property type="match status" value="2"/>
</dbReference>
<dbReference type="InterPro" id="IPR000873">
    <property type="entry name" value="AMP-dep_synth/lig_dom"/>
</dbReference>
<evidence type="ECO:0000313" key="5">
    <source>
        <dbReference type="EMBL" id="KNC85766.1"/>
    </source>
</evidence>
<gene>
    <name evidence="5" type="ORF">SARC_02070</name>
</gene>
<dbReference type="GeneID" id="25902574"/>
<feature type="region of interest" description="Disordered" evidence="2">
    <location>
        <begin position="1"/>
        <end position="63"/>
    </location>
</feature>
<protein>
    <recommendedName>
        <fullName evidence="7">AMP-dependent synthetase/ligase domain-containing protein</fullName>
    </recommendedName>
</protein>
<reference evidence="5 6" key="1">
    <citation type="submission" date="2011-02" db="EMBL/GenBank/DDBJ databases">
        <title>The Genome Sequence of Sphaeroforma arctica JP610.</title>
        <authorList>
            <consortium name="The Broad Institute Genome Sequencing Platform"/>
            <person name="Russ C."/>
            <person name="Cuomo C."/>
            <person name="Young S.K."/>
            <person name="Zeng Q."/>
            <person name="Gargeya S."/>
            <person name="Alvarado L."/>
            <person name="Berlin A."/>
            <person name="Chapman S.B."/>
            <person name="Chen Z."/>
            <person name="Freedman E."/>
            <person name="Gellesch M."/>
            <person name="Goldberg J."/>
            <person name="Griggs A."/>
            <person name="Gujja S."/>
            <person name="Heilman E."/>
            <person name="Heiman D."/>
            <person name="Howarth C."/>
            <person name="Mehta T."/>
            <person name="Neiman D."/>
            <person name="Pearson M."/>
            <person name="Roberts A."/>
            <person name="Saif S."/>
            <person name="Shea T."/>
            <person name="Shenoy N."/>
            <person name="Sisk P."/>
            <person name="Stolte C."/>
            <person name="Sykes S."/>
            <person name="White J."/>
            <person name="Yandava C."/>
            <person name="Burger G."/>
            <person name="Gray M.W."/>
            <person name="Holland P.W.H."/>
            <person name="King N."/>
            <person name="Lang F.B.F."/>
            <person name="Roger A.J."/>
            <person name="Ruiz-Trillo I."/>
            <person name="Haas B."/>
            <person name="Nusbaum C."/>
            <person name="Birren B."/>
        </authorList>
    </citation>
    <scope>NUCLEOTIDE SEQUENCE [LARGE SCALE GENOMIC DNA]</scope>
    <source>
        <strain evidence="5 6">JP610</strain>
    </source>
</reference>
<comment type="similarity">
    <text evidence="1">Belongs to the ATP-dependent AMP-binding enzyme family.</text>
</comment>
<dbReference type="Pfam" id="PF13193">
    <property type="entry name" value="AMP-binding_C"/>
    <property type="match status" value="1"/>
</dbReference>
<dbReference type="InterPro" id="IPR025110">
    <property type="entry name" value="AMP-bd_C"/>
</dbReference>
<dbReference type="RefSeq" id="XP_014159668.1">
    <property type="nucleotide sequence ID" value="XM_014304193.1"/>
</dbReference>
<dbReference type="InterPro" id="IPR020845">
    <property type="entry name" value="AMP-binding_CS"/>
</dbReference>
<evidence type="ECO:0000313" key="6">
    <source>
        <dbReference type="Proteomes" id="UP000054560"/>
    </source>
</evidence>
<dbReference type="OrthoDB" id="2962993at2759"/>
<keyword evidence="6" id="KW-1185">Reference proteome</keyword>
<feature type="domain" description="AMP-binding enzyme C-terminal" evidence="4">
    <location>
        <begin position="831"/>
        <end position="907"/>
    </location>
</feature>
<dbReference type="AlphaFoldDB" id="A0A0L0GA58"/>
<sequence length="920" mass="102558">MPRSHTLSKHAEDASKAQKRNSRRTSYTGAEGERDYTQRHPITRKSSTRDETRKSVNRKDSGCRCTLALSSTIPTPSPPSTPTSSTVTPILAQLPPSLEQDVEADIIQTHTQNYSAHTQNRNHNTHTHNLNHNTHACSQDYGGDVSTQKHSTHAPMTTHTQQYTRSSAQIRTESCVSSHTDGVGSNTNNVVEATVEDAAHAGSTARVNTSIQRKHLSRTLEYNHERELFMKIRLLHMWASQDVRYFMQNIGTCVHDGHLIAHRCHECVTLYLTYRKILSMPFFERNENAARSVVVNCFLGFADACGSTCVTSKARQRLMKRVDNGISGCLARVVRTSAEVEYTESLRNWYSIVHTQTDASPLHAHVAKTHPTLHQRHKHHGSHKGRHEDEHGYRRRIFFDLLDIVTLDLSETGASGLIGILYQSGGDVDKLPPLYLAIVKSMRQTVADSFYNLRCERERSKAQRRDSKAEAVLAHPDYTDILVPIASRLEIPLIPLANHINQWRDGGHKADATVQTTRPAAKNALIVYTSGTTGKPKGVLLSHGNVDHQIRGLVEAWHWQPTDHLLHVLPLHHVHGIVVALLGALYSGAICEFHPVFCETSVLSRLSGMAPAHFGKRRSGLQMGYLSHNDEKSENVSKQTKISSPNMFMAVPTIYAKLLQRHRALLANEADVSAELHDKLKQNLRLMTSGSAPLPISVMDEWRRVSGHTLLERYGMTETGICISNSYEGERVPAAVGKPMLGVEARIANVDNLEVVQDIADGESGILLIRGAGVFREYWGNVRATAESFVDGQWFVTGDEAVREPNGVIRILGRASSDILKTGGYKVSALEVENVLLEHPEVNECVVYGTPDEVWGDRITAMVVQHNPKPELMIEDLRTFAKCRLADYKLPSRLVLKETIPRNAMGKVNKKALVKDKANW</sequence>
<evidence type="ECO:0000259" key="3">
    <source>
        <dbReference type="Pfam" id="PF00501"/>
    </source>
</evidence>
<dbReference type="STRING" id="667725.A0A0L0GA58"/>
<feature type="region of interest" description="Disordered" evidence="2">
    <location>
        <begin position="68"/>
        <end position="87"/>
    </location>
</feature>
<dbReference type="PANTHER" id="PTHR43201">
    <property type="entry name" value="ACYL-COA SYNTHETASE"/>
    <property type="match status" value="1"/>
</dbReference>
<dbReference type="GO" id="GO:0031956">
    <property type="term" value="F:medium-chain fatty acid-CoA ligase activity"/>
    <property type="evidence" value="ECO:0007669"/>
    <property type="project" value="TreeGrafter"/>
</dbReference>
<dbReference type="Gene3D" id="3.30.300.30">
    <property type="match status" value="1"/>
</dbReference>